<sequence length="77" mass="8918">MEVLEHVFQSEALKLALYVPADRTLYIAFHTGRIYRYDDIPEAVFTGLTEAQSAGVYFNAVVRHYSYREVETTSLQR</sequence>
<dbReference type="Pfam" id="PF13619">
    <property type="entry name" value="KTSC"/>
    <property type="match status" value="1"/>
</dbReference>
<dbReference type="InterPro" id="IPR025309">
    <property type="entry name" value="KTSC_dom"/>
</dbReference>
<dbReference type="EMBL" id="JAUSUK010000002">
    <property type="protein sequence ID" value="MDQ0326637.1"/>
    <property type="molecule type" value="Genomic_DNA"/>
</dbReference>
<accession>A0ABU0C7Z0</accession>
<evidence type="ECO:0000313" key="2">
    <source>
        <dbReference type="EMBL" id="MDQ0326637.1"/>
    </source>
</evidence>
<organism evidence="2 3">
    <name type="scientific">Rhodopseudomonas julia</name>
    <dbReference type="NCBI Taxonomy" id="200617"/>
    <lineage>
        <taxon>Bacteria</taxon>
        <taxon>Pseudomonadati</taxon>
        <taxon>Pseudomonadota</taxon>
        <taxon>Alphaproteobacteria</taxon>
        <taxon>Hyphomicrobiales</taxon>
        <taxon>Nitrobacteraceae</taxon>
        <taxon>Rhodopseudomonas</taxon>
    </lineage>
</organism>
<protein>
    <recommendedName>
        <fullName evidence="1">KTSC domain-containing protein</fullName>
    </recommendedName>
</protein>
<evidence type="ECO:0000313" key="3">
    <source>
        <dbReference type="Proteomes" id="UP001230253"/>
    </source>
</evidence>
<name>A0ABU0C7Z0_9BRAD</name>
<proteinExistence type="predicted"/>
<dbReference type="RefSeq" id="WP_307154792.1">
    <property type="nucleotide sequence ID" value="NZ_JAUSUK010000002.1"/>
</dbReference>
<reference evidence="2 3" key="1">
    <citation type="submission" date="2023-07" db="EMBL/GenBank/DDBJ databases">
        <title>Genomic Encyclopedia of Type Strains, Phase IV (KMG-IV): sequencing the most valuable type-strain genomes for metagenomic binning, comparative biology and taxonomic classification.</title>
        <authorList>
            <person name="Goeker M."/>
        </authorList>
    </citation>
    <scope>NUCLEOTIDE SEQUENCE [LARGE SCALE GENOMIC DNA]</scope>
    <source>
        <strain evidence="2 3">DSM 11549</strain>
    </source>
</reference>
<keyword evidence="3" id="KW-1185">Reference proteome</keyword>
<comment type="caution">
    <text evidence="2">The sequence shown here is derived from an EMBL/GenBank/DDBJ whole genome shotgun (WGS) entry which is preliminary data.</text>
</comment>
<feature type="domain" description="KTSC" evidence="1">
    <location>
        <begin position="9"/>
        <end position="64"/>
    </location>
</feature>
<dbReference type="Proteomes" id="UP001230253">
    <property type="component" value="Unassembled WGS sequence"/>
</dbReference>
<gene>
    <name evidence="2" type="ORF">J2R99_002506</name>
</gene>
<evidence type="ECO:0000259" key="1">
    <source>
        <dbReference type="Pfam" id="PF13619"/>
    </source>
</evidence>